<dbReference type="InterPro" id="IPR057861">
    <property type="entry name" value="BDLF2/ORF27-like"/>
</dbReference>
<keyword evidence="2" id="KW-0812">Transmembrane</keyword>
<gene>
    <name evidence="3" type="primary">BDLF2</name>
</gene>
<accession>A0A075FFM9</accession>
<feature type="transmembrane region" description="Helical" evidence="2">
    <location>
        <begin position="185"/>
        <end position="208"/>
    </location>
</feature>
<evidence type="ECO:0000256" key="2">
    <source>
        <dbReference type="SAM" id="Phobius"/>
    </source>
</evidence>
<organism evidence="3">
    <name type="scientific">Epstein-Barr virus (strain GD1)</name>
    <name type="common">HHV-4</name>
    <name type="synonym">Human gammaherpesvirus 4</name>
    <dbReference type="NCBI Taxonomy" id="10376"/>
    <lineage>
        <taxon>Viruses</taxon>
        <taxon>Duplodnaviria</taxon>
        <taxon>Heunggongvirae</taxon>
        <taxon>Peploviricota</taxon>
        <taxon>Herviviricetes</taxon>
        <taxon>Herpesvirales</taxon>
        <taxon>Orthoherpesviridae</taxon>
        <taxon>Gammaherpesvirinae</taxon>
        <taxon>Lymphocryptovirus</taxon>
        <taxon>Lymphocryptovirus humangamma4</taxon>
    </lineage>
</organism>
<organismHost>
    <name type="scientific">Homo sapiens</name>
    <name type="common">Human</name>
    <dbReference type="NCBI Taxonomy" id="9606"/>
</organismHost>
<keyword evidence="2" id="KW-0472">Membrane</keyword>
<reference evidence="4" key="2">
    <citation type="journal article" date="2018" name="Int. J. Cancer">
        <title>High risk Epstein-Barr virus variants characterized by distinct polymorphisms in the EBER locus are strongly associated with nasopharyngeal carcinoma.</title>
        <authorList>
            <person name="Hui K.F."/>
            <person name="Chan T.F."/>
            <person name="Yang W."/>
            <person name="Shen J.J."/>
            <person name="Lam K.P."/>
            <person name="Kwok H."/>
            <person name="Sham P.C."/>
            <person name="Tsao S.W."/>
            <person name="Kwong D.L."/>
            <person name="Lung M.L."/>
            <person name="Chiang A.K."/>
        </authorList>
    </citation>
    <scope>NUCLEOTIDE SEQUENCE</scope>
    <source>
        <strain evidence="4">HKNPC3</strain>
    </source>
</reference>
<dbReference type="Pfam" id="PF25730">
    <property type="entry name" value="Herpes_BDLF2"/>
    <property type="match status" value="1"/>
</dbReference>
<feature type="region of interest" description="Disordered" evidence="1">
    <location>
        <begin position="64"/>
        <end position="129"/>
    </location>
</feature>
<reference evidence="3" key="1">
    <citation type="journal article" date="2014" name="J. Virol.">
        <title>Genomic diversity of epstein-barr virus genomes isolated from primary nasopharyngeal carcinoma biopsy samples.</title>
        <authorList>
            <person name="Kwok H."/>
            <person name="Wu C.W."/>
            <person name="Palser A.L."/>
            <person name="Kellam P."/>
            <person name="Sham P.C."/>
            <person name="Kwong D.L."/>
            <person name="Chiang A.K."/>
        </authorList>
    </citation>
    <scope>NUCLEOTIDE SEQUENCE</scope>
    <source>
        <strain evidence="3">HKNPC3</strain>
    </source>
</reference>
<proteinExistence type="predicted"/>
<evidence type="ECO:0000256" key="1">
    <source>
        <dbReference type="SAM" id="MobiDB-lite"/>
    </source>
</evidence>
<protein>
    <submittedName>
        <fullName evidence="3">BDLF2</fullName>
    </submittedName>
</protein>
<name>A0A075FFM9_EBVG</name>
<dbReference type="EMBL" id="MH590514">
    <property type="protein sequence ID" value="QAI73948.1"/>
    <property type="molecule type" value="Genomic_DNA"/>
</dbReference>
<sequence>MVDEQVAVEHGTVSHTISREEDGVVHERRVLASGERVEVFYKAPAPRPREGRASTFHDFTVPAAAAVPGPEPEPEPHPPMPIHANGGGETKTNTQDQNQNQTTRTRTNAKAEERTAEMDDTMASSGGQRGAPISADLLSLSSLTGRMAAMAPSWMKSEVCGERMRFKEDVYDGEAETLAEPPRCFMLSFVFIYYCCYLAFLALLAFGFNPLFLPSFMPVGAKVLRGKGRDFGVPLSYGCPTNPFCKVYTLIPAVVINNVTYYPNNTDSHGDHGGFEAAALHVAALFESGCPNLQAVTNRNRTFNVTRASGRVERRLVQDMQRVLASAVVVMHHHCHYETYYVFDGVGPEFGTIPTPCFKDVLAFRPSLVTNCTAPLKTSVKGPNWSGAAGGMKRKQCRVDRLTDRSFPAYLEEVMYVMVQ</sequence>
<evidence type="ECO:0000313" key="3">
    <source>
        <dbReference type="EMBL" id="AIE88553.1"/>
    </source>
</evidence>
<feature type="region of interest" description="Disordered" evidence="1">
    <location>
        <begin position="1"/>
        <end position="21"/>
    </location>
</feature>
<keyword evidence="2" id="KW-1133">Transmembrane helix</keyword>
<feature type="compositionally biased region" description="Low complexity" evidence="1">
    <location>
        <begin position="90"/>
        <end position="108"/>
    </location>
</feature>
<evidence type="ECO:0000313" key="4">
    <source>
        <dbReference type="EMBL" id="QAI73948.1"/>
    </source>
</evidence>
<dbReference type="EMBL" id="KF992565">
    <property type="protein sequence ID" value="AIE88553.1"/>
    <property type="molecule type" value="Genomic_DNA"/>
</dbReference>